<name>A0AA42Q8F9_9BURK</name>
<evidence type="ECO:0000313" key="4">
    <source>
        <dbReference type="Proteomes" id="UP001161065"/>
    </source>
</evidence>
<evidence type="ECO:0000256" key="1">
    <source>
        <dbReference type="SAM" id="SignalP"/>
    </source>
</evidence>
<gene>
    <name evidence="3" type="ORF">N5D63_21200</name>
</gene>
<dbReference type="Gene3D" id="3.40.50.10610">
    <property type="entry name" value="ABC-type transport auxiliary lipoprotein component"/>
    <property type="match status" value="1"/>
</dbReference>
<dbReference type="InterPro" id="IPR005586">
    <property type="entry name" value="ABC_trans_aux"/>
</dbReference>
<organism evidence="3 4">
    <name type="scientific">Comamonas thiooxydans</name>
    <dbReference type="NCBI Taxonomy" id="363952"/>
    <lineage>
        <taxon>Bacteria</taxon>
        <taxon>Pseudomonadati</taxon>
        <taxon>Pseudomonadota</taxon>
        <taxon>Betaproteobacteria</taxon>
        <taxon>Burkholderiales</taxon>
        <taxon>Comamonadaceae</taxon>
        <taxon>Comamonas</taxon>
    </lineage>
</organism>
<dbReference type="SUPFAM" id="SSF159594">
    <property type="entry name" value="XCC0632-like"/>
    <property type="match status" value="1"/>
</dbReference>
<dbReference type="Pfam" id="PF03886">
    <property type="entry name" value="ABC_trans_aux"/>
    <property type="match status" value="1"/>
</dbReference>
<protein>
    <submittedName>
        <fullName evidence="3">ABC-type transport auxiliary lipoprotein family protein</fullName>
    </submittedName>
</protein>
<feature type="chain" id="PRO_5041241188" evidence="1">
    <location>
        <begin position="24"/>
        <end position="206"/>
    </location>
</feature>
<dbReference type="RefSeq" id="WP_280009168.1">
    <property type="nucleotide sequence ID" value="NZ_JAOCEK010000024.1"/>
</dbReference>
<sequence>MNRLSSIAMLVTALGLTACSSPAPIHYYTLLPPSSANARTVQVQSPFLIDVLPVGLPEYLDQQPLVVRQSVSGGAVSVLDEERWVGPLGDELRNALSVQVAERLGTQDVSGLSSSADQKVVRIKVQIRRMDAWLNNHVQLEAGWSLGIVQGSKARLVCQGGFTEAAQNGYPALIQAQQRAVGALAARIATDVRNWGSSQQAKCSTE</sequence>
<keyword evidence="1" id="KW-0732">Signal</keyword>
<dbReference type="EMBL" id="JAOCEK010000024">
    <property type="protein sequence ID" value="MDH1336668.1"/>
    <property type="molecule type" value="Genomic_DNA"/>
</dbReference>
<dbReference type="AlphaFoldDB" id="A0AA42Q8F9"/>
<keyword evidence="3" id="KW-0449">Lipoprotein</keyword>
<reference evidence="3" key="1">
    <citation type="submission" date="2022-09" db="EMBL/GenBank/DDBJ databases">
        <title>Intensive care unit water sources are persistently colonized with multi-drug resistant bacteria and are the site of extensive horizontal gene transfer of antibiotic resistance genes.</title>
        <authorList>
            <person name="Diorio-Toth L."/>
        </authorList>
    </citation>
    <scope>NUCLEOTIDE SEQUENCE</scope>
    <source>
        <strain evidence="3">GD03832</strain>
    </source>
</reference>
<accession>A0AA42Q8F9</accession>
<feature type="signal peptide" evidence="1">
    <location>
        <begin position="1"/>
        <end position="23"/>
    </location>
</feature>
<dbReference type="Proteomes" id="UP001161065">
    <property type="component" value="Unassembled WGS sequence"/>
</dbReference>
<proteinExistence type="predicted"/>
<evidence type="ECO:0000259" key="2">
    <source>
        <dbReference type="Pfam" id="PF03886"/>
    </source>
</evidence>
<feature type="domain" description="ABC-type transport auxiliary lipoprotein component" evidence="2">
    <location>
        <begin position="28"/>
        <end position="189"/>
    </location>
</feature>
<evidence type="ECO:0000313" key="3">
    <source>
        <dbReference type="EMBL" id="MDH1336668.1"/>
    </source>
</evidence>
<comment type="caution">
    <text evidence="3">The sequence shown here is derived from an EMBL/GenBank/DDBJ whole genome shotgun (WGS) entry which is preliminary data.</text>
</comment>
<dbReference type="PROSITE" id="PS51257">
    <property type="entry name" value="PROKAR_LIPOPROTEIN"/>
    <property type="match status" value="1"/>
</dbReference>